<sequence>WYPWSDRITCTLDILMHLPRSVFSQRQLDLFLWLLRVNGMSDVPSVKTMKSLNEALQKMCGIDTLAYDGALGNRYYVNSIAQIIAQEMSNPLIRPKLHFYPEDSGKHLSQAHQAQRWLNEAPDQLLTPMARINQRDFYIYEPAMLMNGTCCIPIRWFSRKNSLYARCWSMTPVISDDNAHSGWEVIKAEFEIAASQFLKNFVELKIDAGPLYGLPHPSQLLVVKSADRQTSTLWTYTNSAEGNRWRNIAGGHRVVSFPIWLYCDDTSGNVSKKWNEHNSFLFTPAGLPRTDSSKEYNIHFLCTSNTARPLEMLDGIIDQLEVAQEHGIWAWDCETKEPILVLPWVLAMLGDNPMQSEFAGHIGLRGKFFCRVCWVKESSDRSDTEQSYSESSANESDMLPKQTGKKPKQSKKFTESFSQMVERVSSFVKAGKPREKSETITQLRSYFIDAQMLGTKTKIKAAHTSSGVKDTFQEHFLDRLFNSYSKKRTTATRQAALDQEIRNLPEEITSPVWRIKGLDPHQDTPVEILHVVLLGFLKYMWRDLVNQVKNQDELKELLETRLLSLDVTGLDISPIAGRTLVQYAGSLTGRDFRVIAQITPFIIHDLKISDSCREAWLALSRLVPLIWQPEIDDIDEYIKNLEHAVDTFLLSVARWTTRWFNKPKFHILIHLALHIRRFGPAMLFATEAFESFNAIIRAKSVHSNRQAPSRDIALAFAQGNRIRHLLSQGLFFLHQDSILPSSLPSGSGTVQTYTSLHSSGKSTIKPSPRLFTADSTKWKTIGPGPVSLLSSQNTVVHYLGLEQKKPNKQGGEICLAHHTHAMLIGQFRKCSSVVMSDGLACPVDSFFIGRNSQGVCFIGQLVEVLVAQKSAAALDQQAGSILVRMINTSIEAPRYRMPRIHFTNQYTLLNSTDMLCTVNVQHHCEGNNCLPVSSRPAFQERLEKGTVKVIQHQNPQDLILNICQMRNAALVQQFQRRSPPLNAEDVVMQSVRREIDLRKNALSRAKTTVSTSNRQVSQLQFQVFQAK</sequence>
<feature type="non-terminal residue" evidence="2">
    <location>
        <position position="1027"/>
    </location>
</feature>
<evidence type="ECO:0000313" key="3">
    <source>
        <dbReference type="Proteomes" id="UP001163846"/>
    </source>
</evidence>
<gene>
    <name evidence="2" type="ORF">F5878DRAFT_545605</name>
</gene>
<evidence type="ECO:0000256" key="1">
    <source>
        <dbReference type="SAM" id="MobiDB-lite"/>
    </source>
</evidence>
<name>A0AA38U7U8_9AGAR</name>
<feature type="region of interest" description="Disordered" evidence="1">
    <location>
        <begin position="384"/>
        <end position="412"/>
    </location>
</feature>
<dbReference type="Proteomes" id="UP001163846">
    <property type="component" value="Unassembled WGS sequence"/>
</dbReference>
<reference evidence="2" key="1">
    <citation type="submission" date="2022-08" db="EMBL/GenBank/DDBJ databases">
        <authorList>
            <consortium name="DOE Joint Genome Institute"/>
            <person name="Min B."/>
            <person name="Riley R."/>
            <person name="Sierra-Patev S."/>
            <person name="Naranjo-Ortiz M."/>
            <person name="Looney B."/>
            <person name="Konkel Z."/>
            <person name="Slot J.C."/>
            <person name="Sakamoto Y."/>
            <person name="Steenwyk J.L."/>
            <person name="Rokas A."/>
            <person name="Carro J."/>
            <person name="Camarero S."/>
            <person name="Ferreira P."/>
            <person name="Molpeceres G."/>
            <person name="Ruiz-Duenas F.J."/>
            <person name="Serrano A."/>
            <person name="Henrissat B."/>
            <person name="Drula E."/>
            <person name="Hughes K.W."/>
            <person name="Mata J.L."/>
            <person name="Ishikawa N.K."/>
            <person name="Vargas-Isla R."/>
            <person name="Ushijima S."/>
            <person name="Smith C.A."/>
            <person name="Ahrendt S."/>
            <person name="Andreopoulos W."/>
            <person name="He G."/>
            <person name="Labutti K."/>
            <person name="Lipzen A."/>
            <person name="Ng V."/>
            <person name="Sandor L."/>
            <person name="Barry K."/>
            <person name="Martinez A.T."/>
            <person name="Xiao Y."/>
            <person name="Gibbons J.G."/>
            <person name="Terashima K."/>
            <person name="Hibbett D.S."/>
            <person name="Grigoriev I.V."/>
        </authorList>
    </citation>
    <scope>NUCLEOTIDE SEQUENCE</scope>
    <source>
        <strain evidence="2">TFB9207</strain>
    </source>
</reference>
<organism evidence="2 3">
    <name type="scientific">Lentinula raphanica</name>
    <dbReference type="NCBI Taxonomy" id="153919"/>
    <lineage>
        <taxon>Eukaryota</taxon>
        <taxon>Fungi</taxon>
        <taxon>Dikarya</taxon>
        <taxon>Basidiomycota</taxon>
        <taxon>Agaricomycotina</taxon>
        <taxon>Agaricomycetes</taxon>
        <taxon>Agaricomycetidae</taxon>
        <taxon>Agaricales</taxon>
        <taxon>Marasmiineae</taxon>
        <taxon>Omphalotaceae</taxon>
        <taxon>Lentinula</taxon>
    </lineage>
</organism>
<dbReference type="AlphaFoldDB" id="A0AA38U7U8"/>
<evidence type="ECO:0000313" key="2">
    <source>
        <dbReference type="EMBL" id="KAJ3833982.1"/>
    </source>
</evidence>
<dbReference type="PANTHER" id="PTHR31912">
    <property type="entry name" value="IP13529P"/>
    <property type="match status" value="1"/>
</dbReference>
<accession>A0AA38U7U8</accession>
<dbReference type="PANTHER" id="PTHR31912:SF34">
    <property type="entry name" value="NOTOCHORD-RELATED PROTEIN"/>
    <property type="match status" value="1"/>
</dbReference>
<dbReference type="EMBL" id="MU806601">
    <property type="protein sequence ID" value="KAJ3833982.1"/>
    <property type="molecule type" value="Genomic_DNA"/>
</dbReference>
<comment type="caution">
    <text evidence="2">The sequence shown here is derived from an EMBL/GenBank/DDBJ whole genome shotgun (WGS) entry which is preliminary data.</text>
</comment>
<keyword evidence="3" id="KW-1185">Reference proteome</keyword>
<protein>
    <submittedName>
        <fullName evidence="2">Uncharacterized protein</fullName>
    </submittedName>
</protein>
<proteinExistence type="predicted"/>
<feature type="compositionally biased region" description="Polar residues" evidence="1">
    <location>
        <begin position="385"/>
        <end position="395"/>
    </location>
</feature>